<organism evidence="2">
    <name type="scientific">marine metagenome</name>
    <dbReference type="NCBI Taxonomy" id="408172"/>
    <lineage>
        <taxon>unclassified sequences</taxon>
        <taxon>metagenomes</taxon>
        <taxon>ecological metagenomes</taxon>
    </lineage>
</organism>
<feature type="non-terminal residue" evidence="2">
    <location>
        <position position="1"/>
    </location>
</feature>
<dbReference type="InterPro" id="IPR045556">
    <property type="entry name" value="DUF6351"/>
</dbReference>
<reference evidence="2" key="1">
    <citation type="submission" date="2018-05" db="EMBL/GenBank/DDBJ databases">
        <authorList>
            <person name="Lanie J.A."/>
            <person name="Ng W.-L."/>
            <person name="Kazmierczak K.M."/>
            <person name="Andrzejewski T.M."/>
            <person name="Davidsen T.M."/>
            <person name="Wayne K.J."/>
            <person name="Tettelin H."/>
            <person name="Glass J.I."/>
            <person name="Rusch D."/>
            <person name="Podicherti R."/>
            <person name="Tsui H.-C.T."/>
            <person name="Winkler M.E."/>
        </authorList>
    </citation>
    <scope>NUCLEOTIDE SEQUENCE</scope>
</reference>
<proteinExistence type="predicted"/>
<dbReference type="AlphaFoldDB" id="A0A382E1U1"/>
<dbReference type="EMBL" id="UINC01042298">
    <property type="protein sequence ID" value="SVB44736.1"/>
    <property type="molecule type" value="Genomic_DNA"/>
</dbReference>
<name>A0A382E1U1_9ZZZZ</name>
<dbReference type="Pfam" id="PF19878">
    <property type="entry name" value="DUF6351"/>
    <property type="match status" value="1"/>
</dbReference>
<evidence type="ECO:0000313" key="2">
    <source>
        <dbReference type="EMBL" id="SVB44736.1"/>
    </source>
</evidence>
<sequence length="576" mass="61132">FDDFGLKPAPGSTDKSDCSAVTEVTWWAHHWDGTWSELVDPADRTTWPADLAVTHETGGTTPFVVRRERGTINRAVYDLAVVDDPVSEVRAPMWNGVLHYLFGGGCGSGRTQGSIMGSDVLNAAALADGNLLATSTLNTFNTACDDVLSAETLMMVTEHVVETVSDPRYVIGQGGSGGAIQQYLINQNYPGLLDASNTLVSYPDAFTVSPGVSDCGLLNRYYGTPKGSAFTAEQRTAVNGHGTPLFCAAWAATFLPLASPTVGCHSSIPAEEIYDPNENPTGVRCTLQDSLANLLPRNPDTGHVASHVDNVGIEYGRDALVASVISVDQFLDLNERIGSYQPDGEILGGRRSADPAVVEHVYATGRVNQGGGSNRTVPTIDNDLYSDFTFDIHDRFRTFSIRERHRLADGETAGNRVIWTQPGGNLLVSLGGTQNNLNPVTAVATLVEWLEALDEAGVGPTTRGDGVAPTRDQLLAARPDGLADDCLVDGTHVVGDEVYEGKNACAATYPVHGDPRTAAGAPLANDILKCALRPADANAYGVPFTADQTDRLGLVFPDGVCDWRVPGIGQVPLQGP</sequence>
<accession>A0A382E1U1</accession>
<protein>
    <recommendedName>
        <fullName evidence="1">DUF6351 domain-containing protein</fullName>
    </recommendedName>
</protein>
<evidence type="ECO:0000259" key="1">
    <source>
        <dbReference type="Pfam" id="PF19878"/>
    </source>
</evidence>
<feature type="domain" description="DUF6351" evidence="1">
    <location>
        <begin position="15"/>
        <end position="571"/>
    </location>
</feature>
<gene>
    <name evidence="2" type="ORF">METZ01_LOCUS197590</name>
</gene>
<feature type="non-terminal residue" evidence="2">
    <location>
        <position position="576"/>
    </location>
</feature>